<dbReference type="GO" id="GO:0005829">
    <property type="term" value="C:cytosol"/>
    <property type="evidence" value="ECO:0007669"/>
    <property type="project" value="TreeGrafter"/>
</dbReference>
<evidence type="ECO:0000313" key="4">
    <source>
        <dbReference type="EMBL" id="QOD57583.1"/>
    </source>
</evidence>
<dbReference type="SUPFAM" id="SSF52540">
    <property type="entry name" value="P-loop containing nucleoside triphosphate hydrolases"/>
    <property type="match status" value="1"/>
</dbReference>
<reference evidence="3" key="1">
    <citation type="journal article" date="2017" name="Genome Announc.">
        <title>Whole-Genome Sequence of Photobacterium damselae subsp. piscicida Strain 91-197, Isolated from Hybrid Striped Bass (Morone sp.) in the United States.</title>
        <authorList>
            <person name="Teru Y."/>
            <person name="Hikima J."/>
            <person name="Kono T."/>
            <person name="Sakai M."/>
            <person name="Takano T."/>
            <person name="Hawke J.P."/>
            <person name="Takeyama H."/>
            <person name="Aoki T."/>
        </authorList>
    </citation>
    <scope>NUCLEOTIDE SEQUENCE</scope>
    <source>
        <strain evidence="3">91-197</strain>
    </source>
</reference>
<feature type="transmembrane region" description="Helical" evidence="1">
    <location>
        <begin position="21"/>
        <end position="39"/>
    </location>
</feature>
<dbReference type="Pfam" id="PF01926">
    <property type="entry name" value="MMR_HSR1"/>
    <property type="match status" value="1"/>
</dbReference>
<dbReference type="Gene3D" id="3.40.50.300">
    <property type="entry name" value="P-loop containing nucleotide triphosphate hydrolases"/>
    <property type="match status" value="1"/>
</dbReference>
<dbReference type="AlphaFoldDB" id="A0A1Q9H4W8"/>
<dbReference type="Proteomes" id="UP000516656">
    <property type="component" value="Chromosome 1"/>
</dbReference>
<feature type="domain" description="G" evidence="2">
    <location>
        <begin position="284"/>
        <end position="383"/>
    </location>
</feature>
<protein>
    <submittedName>
        <fullName evidence="4">50S ribosome-binding GTPase</fullName>
    </submittedName>
    <submittedName>
        <fullName evidence="3">tRNA modification GTPase MnmE</fullName>
    </submittedName>
</protein>
<proteinExistence type="predicted"/>
<keyword evidence="1" id="KW-1133">Transmembrane helix</keyword>
<dbReference type="PANTHER" id="PTHR42714">
    <property type="entry name" value="TRNA MODIFICATION GTPASE GTPBP3"/>
    <property type="match status" value="1"/>
</dbReference>
<dbReference type="RefSeq" id="WP_044175506.1">
    <property type="nucleotide sequence ID" value="NZ_AP018045.1"/>
</dbReference>
<dbReference type="Proteomes" id="UP000218676">
    <property type="component" value="Chromosome 1"/>
</dbReference>
<evidence type="ECO:0000313" key="3">
    <source>
        <dbReference type="EMBL" id="BAX53226.1"/>
    </source>
</evidence>
<evidence type="ECO:0000256" key="1">
    <source>
        <dbReference type="SAM" id="Phobius"/>
    </source>
</evidence>
<dbReference type="GO" id="GO:0030488">
    <property type="term" value="P:tRNA methylation"/>
    <property type="evidence" value="ECO:0007669"/>
    <property type="project" value="TreeGrafter"/>
</dbReference>
<dbReference type="PANTHER" id="PTHR42714:SF2">
    <property type="entry name" value="TRNA MODIFICATION GTPASE GTPBP3, MITOCHONDRIAL"/>
    <property type="match status" value="1"/>
</dbReference>
<evidence type="ECO:0000259" key="2">
    <source>
        <dbReference type="Pfam" id="PF01926"/>
    </source>
</evidence>
<dbReference type="GO" id="GO:0002098">
    <property type="term" value="P:tRNA wobble uridine modification"/>
    <property type="evidence" value="ECO:0007669"/>
    <property type="project" value="TreeGrafter"/>
</dbReference>
<dbReference type="GO" id="GO:0005525">
    <property type="term" value="F:GTP binding"/>
    <property type="evidence" value="ECO:0007669"/>
    <property type="project" value="InterPro"/>
</dbReference>
<keyword evidence="1" id="KW-0472">Membrane</keyword>
<dbReference type="EMBL" id="CP061854">
    <property type="protein sequence ID" value="QOD57583.1"/>
    <property type="molecule type" value="Genomic_DNA"/>
</dbReference>
<accession>A0A1Q9H4W8</accession>
<dbReference type="InterPro" id="IPR027417">
    <property type="entry name" value="P-loop_NTPase"/>
</dbReference>
<evidence type="ECO:0000313" key="6">
    <source>
        <dbReference type="Proteomes" id="UP000516656"/>
    </source>
</evidence>
<organism evidence="3 5">
    <name type="scientific">Photobacterium damsela subsp. piscicida</name>
    <name type="common">Pasteurella piscicida</name>
    <dbReference type="NCBI Taxonomy" id="38294"/>
    <lineage>
        <taxon>Bacteria</taxon>
        <taxon>Pseudomonadati</taxon>
        <taxon>Pseudomonadota</taxon>
        <taxon>Gammaproteobacteria</taxon>
        <taxon>Vibrionales</taxon>
        <taxon>Vibrionaceae</taxon>
        <taxon>Photobacterium</taxon>
    </lineage>
</organism>
<reference evidence="5" key="2">
    <citation type="submission" date="2017-05" db="EMBL/GenBank/DDBJ databases">
        <title>Whole genome sequence of fish pathogenic bacteria, Photobacterium damselae subsp. piscicida, strain 91-197, isolated from hybrid striped bass (Morone sp.) in USA.</title>
        <authorList>
            <person name="Teru Y."/>
            <person name="Hikima J."/>
            <person name="Kono T."/>
            <person name="Sakai M."/>
            <person name="Takano T."/>
            <person name="Hawke J.P."/>
            <person name="Takeyama H."/>
            <person name="Aoki T."/>
        </authorList>
    </citation>
    <scope>NUCLEOTIDE SEQUENCE [LARGE SCALE GENOMIC DNA]</scope>
    <source>
        <strain evidence="5">91-197</strain>
    </source>
</reference>
<gene>
    <name evidence="4" type="ORF">IC627_06800</name>
    <name evidence="3" type="ORF">PDPUS_1_01852</name>
</gene>
<keyword evidence="1" id="KW-0812">Transmembrane</keyword>
<evidence type="ECO:0000313" key="5">
    <source>
        <dbReference type="Proteomes" id="UP000218676"/>
    </source>
</evidence>
<sequence>MNKIKNSYHLLSRLSDGFVPLVMLAITIPILVLAGFGIADLVTNGQWVLFFALIASSCLIIFVPYWWMRRSRTVETAIKQDLDGLDVEGNPAWTAKDQQIWQQVNETIVRQINEEPEWDNLKAHALLVLTQVAASYNQKSGKALSFTAPEFLLMTEEVSRRYRRFLRENIPFVDKVSITTLQHGYDLSDKLGYAKSAYDIYRLFRITTPTGWLAEARGMVLGQLFDNVSAEIQFKLKATLLQEVASVAIDLYSGQFKLADDELPPSEIEAKDSKAHAAKVSPLRVAVVGQVSAGKSSLVNALIGEMAAEVSALPSTDQATVHQCTVDGIDLVHLIDLPGLDSDKATQKKIVSQITNSDLVLWVLKANQSARKLDVELRQAVDEFYQLAANQNRKAPKILVLVNQVDRLPPLDEWQPPYDLSNPQTQKGKVIAQAVEFNKEKLNPDIILPLCVSQDVPQFNVDTLQQAIVSAYEDGVNTQLNRRRVEGDRLDLTEEAKRLYHLGEVLFKAYRKQL</sequence>
<name>A0A1Q9H4W8_PHODP</name>
<feature type="transmembrane region" description="Helical" evidence="1">
    <location>
        <begin position="45"/>
        <end position="67"/>
    </location>
</feature>
<reference evidence="4 6" key="3">
    <citation type="submission" date="2020-09" db="EMBL/GenBank/DDBJ databases">
        <title>Complete, closed and curated genome sequences of Photobacterium damselae subsp. piscicida isolates from Australia indicate localised evolution and additional plasmid-borne pathogenicity mechanisms.</title>
        <authorList>
            <person name="Baseggio L."/>
            <person name="Silayeva O."/>
            <person name="Buller N."/>
            <person name="Landos M."/>
            <person name="Engelstaedter J."/>
            <person name="Barnes A.C."/>
        </authorList>
    </citation>
    <scope>NUCLEOTIDE SEQUENCE [LARGE SCALE GENOMIC DNA]</scope>
    <source>
        <strain evidence="4 6">AS-16-0540-1</strain>
    </source>
</reference>
<dbReference type="EMBL" id="AP018045">
    <property type="protein sequence ID" value="BAX53226.1"/>
    <property type="molecule type" value="Genomic_DNA"/>
</dbReference>
<dbReference type="InterPro" id="IPR006073">
    <property type="entry name" value="GTP-bd"/>
</dbReference>